<keyword evidence="8" id="KW-1185">Reference proteome</keyword>
<keyword evidence="6" id="KW-0407">Ion channel</keyword>
<evidence type="ECO:0000256" key="4">
    <source>
        <dbReference type="ARBA" id="ARBA00023136"/>
    </source>
</evidence>
<proteinExistence type="inferred from homology"/>
<keyword evidence="6" id="KW-0869">Chloride channel</keyword>
<keyword evidence="3 6" id="KW-1133">Transmembrane helix</keyword>
<comment type="similarity">
    <text evidence="5 6">Belongs to the anion channel-forming bestrophin (TC 1.A.46) family. Calcium-sensitive chloride channel subfamily.</text>
</comment>
<dbReference type="Proteomes" id="UP000789390">
    <property type="component" value="Unassembled WGS sequence"/>
</dbReference>
<comment type="subcellular location">
    <subcellularLocation>
        <location evidence="6">Cell membrane</location>
        <topology evidence="6">Multi-pass membrane protein</topology>
    </subcellularLocation>
    <subcellularLocation>
        <location evidence="1">Membrane</location>
    </subcellularLocation>
</comment>
<dbReference type="GO" id="GO:0005886">
    <property type="term" value="C:plasma membrane"/>
    <property type="evidence" value="ECO:0007669"/>
    <property type="project" value="UniProtKB-SubCell"/>
</dbReference>
<name>A0A8J2RSJ8_9CRUS</name>
<evidence type="ECO:0000256" key="3">
    <source>
        <dbReference type="ARBA" id="ARBA00022989"/>
    </source>
</evidence>
<dbReference type="OrthoDB" id="6335392at2759"/>
<dbReference type="InterPro" id="IPR000615">
    <property type="entry name" value="Bestrophin"/>
</dbReference>
<keyword evidence="6" id="KW-0813">Transport</keyword>
<evidence type="ECO:0000313" key="7">
    <source>
        <dbReference type="EMBL" id="CAH0107613.1"/>
    </source>
</evidence>
<evidence type="ECO:0000256" key="1">
    <source>
        <dbReference type="ARBA" id="ARBA00004370"/>
    </source>
</evidence>
<reference evidence="7" key="1">
    <citation type="submission" date="2021-11" db="EMBL/GenBank/DDBJ databases">
        <authorList>
            <person name="Schell T."/>
        </authorList>
    </citation>
    <scope>NUCLEOTIDE SEQUENCE</scope>
    <source>
        <strain evidence="7">M5</strain>
    </source>
</reference>
<comment type="caution">
    <text evidence="7">The sequence shown here is derived from an EMBL/GenBank/DDBJ whole genome shotgun (WGS) entry which is preliminary data.</text>
</comment>
<dbReference type="InterPro" id="IPR021134">
    <property type="entry name" value="Bestrophin-like"/>
</dbReference>
<protein>
    <recommendedName>
        <fullName evidence="6">Bestrophin homolog</fullName>
    </recommendedName>
</protein>
<keyword evidence="2 6" id="KW-0812">Transmembrane</keyword>
<gene>
    <name evidence="7" type="ORF">DGAL_LOCUS10933</name>
</gene>
<sequence length="412" mass="47996">MDATGKDEGSQLTVASYLKFSRIAHCHITIENFIVPYRYSRDCAMKNKFDRFSRGQSLEAPTVPDAQRFGHSFKIIFKMIWKHSLVFLICYFSLTVLYNFGLDEEQVRNFEALTSYLARYTRTFNWMIMLGFFTNTALQRLFTTQMTIPGTDRITTLFTMSLKPNLPEGPAIVDLYARWTVLAWILTFRIICHPLRREFPNLQAIQDSGILLEEEKRILLDEDNPVTVTPRPLVVIEWMLLLLKESMKEDRYIKESSHIKNVEAVMAFKKSCGNTIKNIPYAVIQAVVLVVYWFCTVLTMARNLRAFKNEFVRNIISYFPVMPYIQFFVFIAWLSFGRAAVNPFGNDESDINVMQLCEAHIKHSFRLKNLYTNNLDEDVFRFLPHKNTMPSNSIQTYDNKSTAILVESDMDI</sequence>
<keyword evidence="6" id="KW-0868">Chloride</keyword>
<comment type="function">
    <text evidence="6">Forms chloride channels.</text>
</comment>
<feature type="transmembrane region" description="Helical" evidence="6">
    <location>
        <begin position="321"/>
        <end position="341"/>
    </location>
</feature>
<feature type="transmembrane region" description="Helical" evidence="6">
    <location>
        <begin position="80"/>
        <end position="100"/>
    </location>
</feature>
<feature type="transmembrane region" description="Helical" evidence="6">
    <location>
        <begin position="120"/>
        <end position="138"/>
    </location>
</feature>
<dbReference type="PANTHER" id="PTHR10736">
    <property type="entry name" value="BESTROPHIN"/>
    <property type="match status" value="1"/>
</dbReference>
<accession>A0A8J2RSJ8</accession>
<evidence type="ECO:0000256" key="2">
    <source>
        <dbReference type="ARBA" id="ARBA00022692"/>
    </source>
</evidence>
<keyword evidence="4 6" id="KW-0472">Membrane</keyword>
<evidence type="ECO:0000313" key="8">
    <source>
        <dbReference type="Proteomes" id="UP000789390"/>
    </source>
</evidence>
<keyword evidence="6" id="KW-0406">Ion transport</keyword>
<dbReference type="EMBL" id="CAKKLH010000277">
    <property type="protein sequence ID" value="CAH0107613.1"/>
    <property type="molecule type" value="Genomic_DNA"/>
</dbReference>
<evidence type="ECO:0000256" key="5">
    <source>
        <dbReference type="ARBA" id="ARBA00034769"/>
    </source>
</evidence>
<feature type="transmembrane region" description="Helical" evidence="6">
    <location>
        <begin position="279"/>
        <end position="301"/>
    </location>
</feature>
<dbReference type="GO" id="GO:0034707">
    <property type="term" value="C:chloride channel complex"/>
    <property type="evidence" value="ECO:0007669"/>
    <property type="project" value="UniProtKB-KW"/>
</dbReference>
<dbReference type="Pfam" id="PF01062">
    <property type="entry name" value="Bestrophin"/>
    <property type="match status" value="1"/>
</dbReference>
<dbReference type="GO" id="GO:0005254">
    <property type="term" value="F:chloride channel activity"/>
    <property type="evidence" value="ECO:0007669"/>
    <property type="project" value="UniProtKB-KW"/>
</dbReference>
<evidence type="ECO:0000256" key="6">
    <source>
        <dbReference type="RuleBase" id="RU363126"/>
    </source>
</evidence>
<keyword evidence="6" id="KW-1003">Cell membrane</keyword>
<dbReference type="PANTHER" id="PTHR10736:SF0">
    <property type="entry name" value="BESTROPHIN HOMOLOG"/>
    <property type="match status" value="1"/>
</dbReference>
<organism evidence="7 8">
    <name type="scientific">Daphnia galeata</name>
    <dbReference type="NCBI Taxonomy" id="27404"/>
    <lineage>
        <taxon>Eukaryota</taxon>
        <taxon>Metazoa</taxon>
        <taxon>Ecdysozoa</taxon>
        <taxon>Arthropoda</taxon>
        <taxon>Crustacea</taxon>
        <taxon>Branchiopoda</taxon>
        <taxon>Diplostraca</taxon>
        <taxon>Cladocera</taxon>
        <taxon>Anomopoda</taxon>
        <taxon>Daphniidae</taxon>
        <taxon>Daphnia</taxon>
    </lineage>
</organism>
<dbReference type="AlphaFoldDB" id="A0A8J2RSJ8"/>